<sequence length="170" mass="18940">MALEMDKPATDLVPDPLPEGMREITLRVGPGGGRTQRFVGRPLADGRKVTSEGSESVQVFLSRKGKLVVHRHFLDWTDFARATRNAAEERKDEYLTVRKGSDQSDLSLMTEWLKGFGGWREFLHLGKDGYGDFTVDIVDSPGELRDLVPAKVYRIVADALENPAAQVLDI</sequence>
<dbReference type="InterPro" id="IPR027580">
    <property type="entry name" value="EXLDI"/>
</dbReference>
<dbReference type="Proteomes" id="UP000683310">
    <property type="component" value="Chromosome"/>
</dbReference>
<proteinExistence type="predicted"/>
<evidence type="ECO:0000313" key="1">
    <source>
        <dbReference type="EMBL" id="QVI21968.1"/>
    </source>
</evidence>
<dbReference type="GeneID" id="300990408"/>
<keyword evidence="2" id="KW-1185">Reference proteome</keyword>
<reference evidence="1 2" key="1">
    <citation type="submission" date="2021-04" db="EMBL/GenBank/DDBJ databases">
        <title>Nocardia tengchongensis.</title>
        <authorList>
            <person name="Zhuang k."/>
            <person name="Ran Y."/>
            <person name="Li W."/>
        </authorList>
    </citation>
    <scope>NUCLEOTIDE SEQUENCE [LARGE SCALE GENOMIC DNA]</scope>
    <source>
        <strain evidence="1 2">CFH S0057</strain>
    </source>
</reference>
<dbReference type="EMBL" id="CP074371">
    <property type="protein sequence ID" value="QVI21968.1"/>
    <property type="molecule type" value="Genomic_DNA"/>
</dbReference>
<organism evidence="1 2">
    <name type="scientific">Nocardia tengchongensis</name>
    <dbReference type="NCBI Taxonomy" id="2055889"/>
    <lineage>
        <taxon>Bacteria</taxon>
        <taxon>Bacillati</taxon>
        <taxon>Actinomycetota</taxon>
        <taxon>Actinomycetes</taxon>
        <taxon>Mycobacteriales</taxon>
        <taxon>Nocardiaceae</taxon>
        <taxon>Nocardia</taxon>
    </lineage>
</organism>
<name>A0ABX8CSB7_9NOCA</name>
<evidence type="ECO:0000313" key="2">
    <source>
        <dbReference type="Proteomes" id="UP000683310"/>
    </source>
</evidence>
<accession>A0ABX8CSB7</accession>
<dbReference type="NCBIfam" id="TIGR04342">
    <property type="entry name" value="EXLDI"/>
    <property type="match status" value="1"/>
</dbReference>
<protein>
    <submittedName>
        <fullName evidence="1">EXLDI protein</fullName>
    </submittedName>
</protein>
<dbReference type="RefSeq" id="WP_213558062.1">
    <property type="nucleotide sequence ID" value="NZ_JBFAJM010000004.1"/>
</dbReference>
<gene>
    <name evidence="1" type="ORF">KHQ06_02050</name>
</gene>